<dbReference type="GO" id="GO:0003743">
    <property type="term" value="F:translation initiation factor activity"/>
    <property type="evidence" value="ECO:0007669"/>
    <property type="project" value="UniProtKB-KW"/>
</dbReference>
<proteinExistence type="inferred from homology"/>
<dbReference type="InterPro" id="IPR051855">
    <property type="entry name" value="eIF2B_beta_subunit"/>
</dbReference>
<dbReference type="EMBL" id="JAWDEY010000022">
    <property type="protein sequence ID" value="KAK6588781.1"/>
    <property type="molecule type" value="Genomic_DNA"/>
</dbReference>
<comment type="subcellular location">
    <subcellularLocation>
        <location evidence="1">Cytoplasm</location>
        <location evidence="1">Cytosol</location>
    </subcellularLocation>
</comment>
<evidence type="ECO:0000256" key="7">
    <source>
        <dbReference type="ARBA" id="ARBA00044228"/>
    </source>
</evidence>
<comment type="similarity">
    <text evidence="2 9">Belongs to the eIF-2B alpha/beta/delta subunits family.</text>
</comment>
<evidence type="ECO:0000313" key="11">
    <source>
        <dbReference type="Proteomes" id="UP001311799"/>
    </source>
</evidence>
<evidence type="ECO:0000256" key="2">
    <source>
        <dbReference type="ARBA" id="ARBA00007251"/>
    </source>
</evidence>
<evidence type="ECO:0000256" key="4">
    <source>
        <dbReference type="ARBA" id="ARBA00022540"/>
    </source>
</evidence>
<evidence type="ECO:0000256" key="9">
    <source>
        <dbReference type="RuleBase" id="RU003814"/>
    </source>
</evidence>
<comment type="caution">
    <text evidence="10">The sequence shown here is derived from an EMBL/GenBank/DDBJ whole genome shotgun (WGS) entry which is preliminary data.</text>
</comment>
<reference evidence="10 11" key="1">
    <citation type="submission" date="2023-10" db="EMBL/GenBank/DDBJ databases">
        <title>Comparative genomics analysis reveals potential genetic determinants of host preference in Cryptosporidium xiaoi.</title>
        <authorList>
            <person name="Xiao L."/>
            <person name="Li J."/>
        </authorList>
    </citation>
    <scope>NUCLEOTIDE SEQUENCE [LARGE SCALE GENOMIC DNA]</scope>
    <source>
        <strain evidence="10 11">52996</strain>
    </source>
</reference>
<evidence type="ECO:0000256" key="5">
    <source>
        <dbReference type="ARBA" id="ARBA00022917"/>
    </source>
</evidence>
<dbReference type="SUPFAM" id="SSF100950">
    <property type="entry name" value="NagB/RpiA/CoA transferase-like"/>
    <property type="match status" value="1"/>
</dbReference>
<dbReference type="PANTHER" id="PTHR45859">
    <property type="entry name" value="TRANSLATION INITIATION FACTOR EIF-2B SUBUNIT BETA"/>
    <property type="match status" value="1"/>
</dbReference>
<accession>A0AAV9Y269</accession>
<gene>
    <name evidence="10" type="ORF">RS030_2227</name>
</gene>
<dbReference type="GO" id="GO:0005829">
    <property type="term" value="C:cytosol"/>
    <property type="evidence" value="ECO:0007669"/>
    <property type="project" value="UniProtKB-SubCell"/>
</dbReference>
<dbReference type="GO" id="GO:0005851">
    <property type="term" value="C:eukaryotic translation initiation factor 2B complex"/>
    <property type="evidence" value="ECO:0007669"/>
    <property type="project" value="TreeGrafter"/>
</dbReference>
<evidence type="ECO:0000256" key="6">
    <source>
        <dbReference type="ARBA" id="ARBA00044122"/>
    </source>
</evidence>
<evidence type="ECO:0000313" key="10">
    <source>
        <dbReference type="EMBL" id="KAK6588781.1"/>
    </source>
</evidence>
<dbReference type="PANTHER" id="PTHR45859:SF1">
    <property type="entry name" value="TRANSLATION INITIATION FACTOR EIF-2B SUBUNIT BETA"/>
    <property type="match status" value="1"/>
</dbReference>
<dbReference type="InterPro" id="IPR042529">
    <property type="entry name" value="IF_2B-like_C"/>
</dbReference>
<dbReference type="InterPro" id="IPR000649">
    <property type="entry name" value="IF-2B-related"/>
</dbReference>
<organism evidence="10 11">
    <name type="scientific">Cryptosporidium xiaoi</name>
    <dbReference type="NCBI Taxonomy" id="659607"/>
    <lineage>
        <taxon>Eukaryota</taxon>
        <taxon>Sar</taxon>
        <taxon>Alveolata</taxon>
        <taxon>Apicomplexa</taxon>
        <taxon>Conoidasida</taxon>
        <taxon>Coccidia</taxon>
        <taxon>Eucoccidiorida</taxon>
        <taxon>Eimeriorina</taxon>
        <taxon>Cryptosporidiidae</taxon>
        <taxon>Cryptosporidium</taxon>
    </lineage>
</organism>
<keyword evidence="4" id="KW-0396">Initiation factor</keyword>
<evidence type="ECO:0000256" key="3">
    <source>
        <dbReference type="ARBA" id="ARBA00022490"/>
    </source>
</evidence>
<dbReference type="InterPro" id="IPR037171">
    <property type="entry name" value="NagB/RpiA_transferase-like"/>
</dbReference>
<dbReference type="AlphaFoldDB" id="A0AAV9Y269"/>
<dbReference type="Proteomes" id="UP001311799">
    <property type="component" value="Unassembled WGS sequence"/>
</dbReference>
<evidence type="ECO:0000256" key="8">
    <source>
        <dbReference type="ARBA" id="ARBA00046432"/>
    </source>
</evidence>
<dbReference type="GO" id="GO:0005085">
    <property type="term" value="F:guanyl-nucleotide exchange factor activity"/>
    <property type="evidence" value="ECO:0007669"/>
    <property type="project" value="TreeGrafter"/>
</dbReference>
<dbReference type="Gene3D" id="3.40.50.10470">
    <property type="entry name" value="Translation initiation factor eif-2b, domain 2"/>
    <property type="match status" value="1"/>
</dbReference>
<keyword evidence="5" id="KW-0648">Protein biosynthesis</keyword>
<name>A0AAV9Y269_9CRYT</name>
<sequence length="350" mass="40123">MQERRKIRDDWRVDLDQFIDSIRKRELVGSQTQGRKTIEVLRHIVDRHSWKNGNELYRIIRDIGSEIIGIDPLAFSVGSTVRRILNIIRKEHNKFSPRPPTQAYYFDDTKNFEAHLSDEINIFLLKSAIFEGINELLHEFGQSWDFDLCLDIFASGEKILIYGYSDLFERLIKFISKKKHDLTLFVVNGDPGNSLKDFISKISRESGINAILISDSSVFNVMPRVNKVILSATAIFPDGSAVTLSGGYLISRAASYFSVPIIVISALYKLSYFPLFDAHNINLTLTPNLFVDSLKQLPNVHFTTNKLDLIPGNLIHIFLTENGSITSLHLYDIYKFRFHFNDLDIETKTS</sequence>
<keyword evidence="3" id="KW-0963">Cytoplasm</keyword>
<protein>
    <recommendedName>
        <fullName evidence="6">Translation initiation factor eIF2B subunit beta</fullName>
    </recommendedName>
    <alternativeName>
        <fullName evidence="7">eIF2B GDP-GTP exchange factor subunit beta</fullName>
    </alternativeName>
</protein>
<comment type="subunit">
    <text evidence="8">Component of the translation initiation factor 2B (eIF2B) complex which is a heterodecamer of two sets of five different subunits: alpha, beta, gamma, delta and epsilon. Subunits alpha, beta and delta comprise a regulatory subcomplex and subunits epsilon and gamma comprise a catalytic subcomplex. Within the complex, the hexameric regulatory complex resides at the center, with the two heterodimeric catalytic subcomplexes bound on opposite sides.</text>
</comment>
<keyword evidence="11" id="KW-1185">Reference proteome</keyword>
<evidence type="ECO:0000256" key="1">
    <source>
        <dbReference type="ARBA" id="ARBA00004514"/>
    </source>
</evidence>
<dbReference type="Pfam" id="PF01008">
    <property type="entry name" value="IF-2B"/>
    <property type="match status" value="1"/>
</dbReference>